<dbReference type="Proteomes" id="UP000295681">
    <property type="component" value="Unassembled WGS sequence"/>
</dbReference>
<dbReference type="PANTHER" id="PTHR37828">
    <property type="entry name" value="GSR2449 PROTEIN"/>
    <property type="match status" value="1"/>
</dbReference>
<dbReference type="EMBL" id="PUFI01000002">
    <property type="protein sequence ID" value="TDG70086.1"/>
    <property type="molecule type" value="Genomic_DNA"/>
</dbReference>
<accession>A0A4R5NCL7</accession>
<gene>
    <name evidence="3" type="ORF">C5L23_001610</name>
</gene>
<comment type="caution">
    <text evidence="3">The sequence shown here is derived from an EMBL/GenBank/DDBJ whole genome shotgun (WGS) entry which is preliminary data.</text>
</comment>
<dbReference type="RefSeq" id="WP_133264122.1">
    <property type="nucleotide sequence ID" value="NZ_JAGYGP010000003.1"/>
</dbReference>
<organism evidence="3 4">
    <name type="scientific">Leuconostoc fallax</name>
    <dbReference type="NCBI Taxonomy" id="1251"/>
    <lineage>
        <taxon>Bacteria</taxon>
        <taxon>Bacillati</taxon>
        <taxon>Bacillota</taxon>
        <taxon>Bacilli</taxon>
        <taxon>Lactobacillales</taxon>
        <taxon>Lactobacillaceae</taxon>
        <taxon>Leuconostoc</taxon>
    </lineage>
</organism>
<comment type="similarity">
    <text evidence="1">Belongs to the YciI family.</text>
</comment>
<keyword evidence="4" id="KW-1185">Reference proteome</keyword>
<dbReference type="STRING" id="907931.GCA_000165675_01862"/>
<reference evidence="3 4" key="1">
    <citation type="journal article" date="2019" name="Appl. Microbiol. Biotechnol.">
        <title>Uncovering carbohydrate metabolism through a genotype-phenotype association study of 56 lactic acid bacteria genomes.</title>
        <authorList>
            <person name="Buron-Moles G."/>
            <person name="Chailyan A."/>
            <person name="Dolejs I."/>
            <person name="Forster J."/>
            <person name="Miks M.H."/>
        </authorList>
    </citation>
    <scope>NUCLEOTIDE SEQUENCE [LARGE SCALE GENOMIC DNA]</scope>
    <source>
        <strain evidence="3 4">ATCC 700006</strain>
    </source>
</reference>
<dbReference type="Gene3D" id="3.30.70.1060">
    <property type="entry name" value="Dimeric alpha+beta barrel"/>
    <property type="match status" value="1"/>
</dbReference>
<evidence type="ECO:0000313" key="3">
    <source>
        <dbReference type="EMBL" id="TDG70086.1"/>
    </source>
</evidence>
<evidence type="ECO:0000313" key="4">
    <source>
        <dbReference type="Proteomes" id="UP000295681"/>
    </source>
</evidence>
<name>A0A4R5NCL7_9LACO</name>
<sequence length="95" mass="10973">MFIIDLTYTKPLSEVEKYLPDHIQYLEKYYESGHFMMSGRKDPRVGGVILAKGESLETITSIYHEDPFFINEIATYTVTTFIPSKWAADFQNILG</sequence>
<proteinExistence type="inferred from homology"/>
<dbReference type="Pfam" id="PF03795">
    <property type="entry name" value="YCII"/>
    <property type="match status" value="1"/>
</dbReference>
<dbReference type="SUPFAM" id="SSF54909">
    <property type="entry name" value="Dimeric alpha+beta barrel"/>
    <property type="match status" value="1"/>
</dbReference>
<dbReference type="AlphaFoldDB" id="A0A4R5NCL7"/>
<feature type="domain" description="YCII-related" evidence="2">
    <location>
        <begin position="1"/>
        <end position="81"/>
    </location>
</feature>
<evidence type="ECO:0000256" key="1">
    <source>
        <dbReference type="ARBA" id="ARBA00007689"/>
    </source>
</evidence>
<dbReference type="InterPro" id="IPR011008">
    <property type="entry name" value="Dimeric_a/b-barrel"/>
</dbReference>
<protein>
    <recommendedName>
        <fullName evidence="2">YCII-related domain-containing protein</fullName>
    </recommendedName>
</protein>
<evidence type="ECO:0000259" key="2">
    <source>
        <dbReference type="Pfam" id="PF03795"/>
    </source>
</evidence>
<dbReference type="InterPro" id="IPR005545">
    <property type="entry name" value="YCII"/>
</dbReference>
<dbReference type="PANTHER" id="PTHR37828:SF1">
    <property type="entry name" value="YCII-RELATED DOMAIN-CONTAINING PROTEIN"/>
    <property type="match status" value="1"/>
</dbReference>